<evidence type="ECO:0000256" key="1">
    <source>
        <dbReference type="ARBA" id="ARBA00022679"/>
    </source>
</evidence>
<feature type="region of interest" description="Disordered" evidence="5">
    <location>
        <begin position="310"/>
        <end position="331"/>
    </location>
</feature>
<dbReference type="GO" id="GO:0005524">
    <property type="term" value="F:ATP binding"/>
    <property type="evidence" value="ECO:0007669"/>
    <property type="project" value="UniProtKB-KW"/>
</dbReference>
<sequence>MAQVEGSTEVLTAPVVPGHELIRLLGAGGMGRVYLARQVALGRLVCVKVLAIPDLEDPILCRARFRRESELLAGLSHPHIIALFDYGVTADSDLPYLATEYIEGGDLRSRMKPGRPMPRERVREILHQVGDALEHLHGKGIIHRDLKPENILMPTETLCKVCDFGLAVLQESAGSLTRSGRGLGTLGYVSPEQQRGDRIDERSDQYSLAALAYELLTGKRPLGRFRPPSRVNAFLPAGLDAAILRGLEENPADRYESVAHFVRAIEPYLDPDHVGAGRLSPRARRAALGGVAILAALAGLVALARGIPGADRRPPADPPAPPAQVPAPEPRSAEFRRLTELRAYLLWVAQGRPNGNDIATRNWLDAEKLVEGQVNARAYELWVRQGRPEGAEGAAAAGRNRRDAERQLLKEVEEEARLHPPN</sequence>
<evidence type="ECO:0000256" key="4">
    <source>
        <dbReference type="ARBA" id="ARBA00022840"/>
    </source>
</evidence>
<dbReference type="EMBL" id="CP042997">
    <property type="protein sequence ID" value="QEH32261.1"/>
    <property type="molecule type" value="Genomic_DNA"/>
</dbReference>
<dbReference type="Proteomes" id="UP000324233">
    <property type="component" value="Chromosome"/>
</dbReference>
<dbReference type="InterPro" id="IPR000719">
    <property type="entry name" value="Prot_kinase_dom"/>
</dbReference>
<dbReference type="KEGG" id="agv:OJF2_07300"/>
<dbReference type="Gene3D" id="3.30.200.20">
    <property type="entry name" value="Phosphorylase Kinase, domain 1"/>
    <property type="match status" value="1"/>
</dbReference>
<evidence type="ECO:0000256" key="3">
    <source>
        <dbReference type="ARBA" id="ARBA00022777"/>
    </source>
</evidence>
<dbReference type="SMART" id="SM00220">
    <property type="entry name" value="S_TKc"/>
    <property type="match status" value="1"/>
</dbReference>
<evidence type="ECO:0000259" key="6">
    <source>
        <dbReference type="PROSITE" id="PS50011"/>
    </source>
</evidence>
<dbReference type="PANTHER" id="PTHR43289">
    <property type="entry name" value="MITOGEN-ACTIVATED PROTEIN KINASE KINASE KINASE 20-RELATED"/>
    <property type="match status" value="1"/>
</dbReference>
<dbReference type="GO" id="GO:0004674">
    <property type="term" value="F:protein serine/threonine kinase activity"/>
    <property type="evidence" value="ECO:0007669"/>
    <property type="project" value="UniProtKB-EC"/>
</dbReference>
<feature type="domain" description="Protein kinase" evidence="6">
    <location>
        <begin position="19"/>
        <end position="269"/>
    </location>
</feature>
<dbReference type="Pfam" id="PF00069">
    <property type="entry name" value="Pkinase"/>
    <property type="match status" value="1"/>
</dbReference>
<keyword evidence="2" id="KW-0547">Nucleotide-binding</keyword>
<dbReference type="RefSeq" id="WP_148591314.1">
    <property type="nucleotide sequence ID" value="NZ_CP042997.1"/>
</dbReference>
<evidence type="ECO:0000256" key="5">
    <source>
        <dbReference type="SAM" id="MobiDB-lite"/>
    </source>
</evidence>
<evidence type="ECO:0000313" key="8">
    <source>
        <dbReference type="Proteomes" id="UP000324233"/>
    </source>
</evidence>
<accession>A0A5B9VWL7</accession>
<dbReference type="Gene3D" id="1.10.510.10">
    <property type="entry name" value="Transferase(Phosphotransferase) domain 1"/>
    <property type="match status" value="1"/>
</dbReference>
<feature type="compositionally biased region" description="Pro residues" evidence="5">
    <location>
        <begin position="316"/>
        <end position="329"/>
    </location>
</feature>
<dbReference type="AlphaFoldDB" id="A0A5B9VWL7"/>
<evidence type="ECO:0000313" key="7">
    <source>
        <dbReference type="EMBL" id="QEH32261.1"/>
    </source>
</evidence>
<reference evidence="7 8" key="1">
    <citation type="submission" date="2019-08" db="EMBL/GenBank/DDBJ databases">
        <title>Deep-cultivation of Planctomycetes and their phenomic and genomic characterization uncovers novel biology.</title>
        <authorList>
            <person name="Wiegand S."/>
            <person name="Jogler M."/>
            <person name="Boedeker C."/>
            <person name="Pinto D."/>
            <person name="Vollmers J."/>
            <person name="Rivas-Marin E."/>
            <person name="Kohn T."/>
            <person name="Peeters S.H."/>
            <person name="Heuer A."/>
            <person name="Rast P."/>
            <person name="Oberbeckmann S."/>
            <person name="Bunk B."/>
            <person name="Jeske O."/>
            <person name="Meyerdierks A."/>
            <person name="Storesund J.E."/>
            <person name="Kallscheuer N."/>
            <person name="Luecker S."/>
            <person name="Lage O.M."/>
            <person name="Pohl T."/>
            <person name="Merkel B.J."/>
            <person name="Hornburger P."/>
            <person name="Mueller R.-W."/>
            <person name="Bruemmer F."/>
            <person name="Labrenz M."/>
            <person name="Spormann A.M."/>
            <person name="Op den Camp H."/>
            <person name="Overmann J."/>
            <person name="Amann R."/>
            <person name="Jetten M.S.M."/>
            <person name="Mascher T."/>
            <person name="Medema M.H."/>
            <person name="Devos D.P."/>
            <person name="Kaster A.-K."/>
            <person name="Ovreas L."/>
            <person name="Rohde M."/>
            <person name="Galperin M.Y."/>
            <person name="Jogler C."/>
        </authorList>
    </citation>
    <scope>NUCLEOTIDE SEQUENCE [LARGE SCALE GENOMIC DNA]</scope>
    <source>
        <strain evidence="7 8">OJF2</strain>
    </source>
</reference>
<dbReference type="EC" id="2.7.11.1" evidence="7"/>
<dbReference type="PANTHER" id="PTHR43289:SF6">
    <property type="entry name" value="SERINE_THREONINE-PROTEIN KINASE NEKL-3"/>
    <property type="match status" value="1"/>
</dbReference>
<dbReference type="Pfam" id="PF11154">
    <property type="entry name" value="DUF2934"/>
    <property type="match status" value="1"/>
</dbReference>
<dbReference type="SUPFAM" id="SSF56112">
    <property type="entry name" value="Protein kinase-like (PK-like)"/>
    <property type="match status" value="1"/>
</dbReference>
<keyword evidence="4" id="KW-0067">ATP-binding</keyword>
<keyword evidence="8" id="KW-1185">Reference proteome</keyword>
<evidence type="ECO:0000256" key="2">
    <source>
        <dbReference type="ARBA" id="ARBA00022741"/>
    </source>
</evidence>
<dbReference type="InterPro" id="IPR008271">
    <property type="entry name" value="Ser/Thr_kinase_AS"/>
</dbReference>
<proteinExistence type="predicted"/>
<dbReference type="InterPro" id="IPR011009">
    <property type="entry name" value="Kinase-like_dom_sf"/>
</dbReference>
<keyword evidence="3 7" id="KW-0418">Kinase</keyword>
<dbReference type="PROSITE" id="PS00108">
    <property type="entry name" value="PROTEIN_KINASE_ST"/>
    <property type="match status" value="1"/>
</dbReference>
<dbReference type="CDD" id="cd14014">
    <property type="entry name" value="STKc_PknB_like"/>
    <property type="match status" value="1"/>
</dbReference>
<dbReference type="InterPro" id="IPR021327">
    <property type="entry name" value="DUF2934"/>
</dbReference>
<gene>
    <name evidence="7" type="primary">pknB_10</name>
    <name evidence="7" type="ORF">OJF2_07300</name>
</gene>
<dbReference type="PROSITE" id="PS50011">
    <property type="entry name" value="PROTEIN_KINASE_DOM"/>
    <property type="match status" value="1"/>
</dbReference>
<protein>
    <submittedName>
        <fullName evidence="7">Serine/threonine-protein kinase PknB</fullName>
        <ecNumber evidence="7">2.7.11.1</ecNumber>
    </submittedName>
</protein>
<organism evidence="7 8">
    <name type="scientific">Aquisphaera giovannonii</name>
    <dbReference type="NCBI Taxonomy" id="406548"/>
    <lineage>
        <taxon>Bacteria</taxon>
        <taxon>Pseudomonadati</taxon>
        <taxon>Planctomycetota</taxon>
        <taxon>Planctomycetia</taxon>
        <taxon>Isosphaerales</taxon>
        <taxon>Isosphaeraceae</taxon>
        <taxon>Aquisphaera</taxon>
    </lineage>
</organism>
<keyword evidence="1 7" id="KW-0808">Transferase</keyword>
<dbReference type="OrthoDB" id="6111975at2"/>
<name>A0A5B9VWL7_9BACT</name>